<name>A0A7S3XEP7_9CHLO</name>
<reference evidence="2" key="1">
    <citation type="submission" date="2021-01" db="EMBL/GenBank/DDBJ databases">
        <authorList>
            <person name="Corre E."/>
            <person name="Pelletier E."/>
            <person name="Niang G."/>
            <person name="Scheremetjew M."/>
            <person name="Finn R."/>
            <person name="Kale V."/>
            <person name="Holt S."/>
            <person name="Cochrane G."/>
            <person name="Meng A."/>
            <person name="Brown T."/>
            <person name="Cohen L."/>
        </authorList>
    </citation>
    <scope>NUCLEOTIDE SEQUENCE</scope>
    <source>
        <strain evidence="2">CCMP1897</strain>
    </source>
</reference>
<protein>
    <recommendedName>
        <fullName evidence="1">Non-structural maintenance of chromosomes element 1 homolog</fullName>
        <ecNumber evidence="1">2.3.2.27</ecNumber>
    </recommendedName>
</protein>
<comment type="subunit">
    <text evidence="1">Component of the Smc5-Smc6 complex.</text>
</comment>
<keyword evidence="1" id="KW-0234">DNA repair</keyword>
<dbReference type="InterPro" id="IPR036388">
    <property type="entry name" value="WH-like_DNA-bd_sf"/>
</dbReference>
<dbReference type="GO" id="GO:0008270">
    <property type="term" value="F:zinc ion binding"/>
    <property type="evidence" value="ECO:0007669"/>
    <property type="project" value="UniProtKB-KW"/>
</dbReference>
<keyword evidence="1" id="KW-0863">Zinc-finger</keyword>
<keyword evidence="1" id="KW-0808">Transferase</keyword>
<dbReference type="Gene3D" id="3.90.1150.220">
    <property type="match status" value="1"/>
</dbReference>
<proteinExistence type="inferred from homology"/>
<keyword evidence="1" id="KW-0227">DNA damage</keyword>
<sequence length="222" mass="23619">MAESSGLFQKSELHALLQALMARGCLPLKEAEETFVSICGRNSGKKMQEAVSEINRSIDFAHLRVKFTRFHLPGAKEAVTYVGIANTSADAASTMVTRYSALQVAYFRSVVEAIAEDPNRTIGSKDAMNLGLSMAALERDGLATEGGSTQPVPSQVHGHPSDAKKLTVSEKQATIERMVEDGWLVQTSSGAVALGPRSSMEIQPFLVALGLDTSTVPASPPA</sequence>
<dbReference type="GO" id="GO:0000724">
    <property type="term" value="P:double-strand break repair via homologous recombination"/>
    <property type="evidence" value="ECO:0007669"/>
    <property type="project" value="TreeGrafter"/>
</dbReference>
<keyword evidence="1" id="KW-0479">Metal-binding</keyword>
<dbReference type="PANTHER" id="PTHR20973:SF0">
    <property type="entry name" value="NON-STRUCTURAL MAINTENANCE OF CHROMOSOMES ELEMENT 1 HOMOLOG"/>
    <property type="match status" value="1"/>
</dbReference>
<keyword evidence="1" id="KW-0862">Zinc</keyword>
<gene>
    <name evidence="2" type="ORF">PSAL00342_LOCUS5651</name>
</gene>
<dbReference type="GO" id="GO:0030915">
    <property type="term" value="C:Smc5-Smc6 complex"/>
    <property type="evidence" value="ECO:0007669"/>
    <property type="project" value="UniProtKB-UniRule"/>
</dbReference>
<comment type="catalytic activity">
    <reaction evidence="1">
        <text>S-ubiquitinyl-[E2 ubiquitin-conjugating enzyme]-L-cysteine + [acceptor protein]-L-lysine = [E2 ubiquitin-conjugating enzyme]-L-cysteine + N(6)-ubiquitinyl-[acceptor protein]-L-lysine.</text>
        <dbReference type="EC" id="2.3.2.27"/>
    </reaction>
</comment>
<keyword evidence="1" id="KW-0539">Nucleus</keyword>
<keyword evidence="1" id="KW-0233">DNA recombination</keyword>
<accession>A0A7S3XEP7</accession>
<dbReference type="PANTHER" id="PTHR20973">
    <property type="entry name" value="NON-SMC ELEMENT 1-RELATED"/>
    <property type="match status" value="1"/>
</dbReference>
<dbReference type="Gene3D" id="1.10.10.10">
    <property type="entry name" value="Winged helix-like DNA-binding domain superfamily/Winged helix DNA-binding domain"/>
    <property type="match status" value="1"/>
</dbReference>
<dbReference type="GO" id="GO:0005634">
    <property type="term" value="C:nucleus"/>
    <property type="evidence" value="ECO:0007669"/>
    <property type="project" value="UniProtKB-SubCell"/>
</dbReference>
<dbReference type="EC" id="2.3.2.27" evidence="1"/>
<dbReference type="Pfam" id="PF07574">
    <property type="entry name" value="SMC_Nse1"/>
    <property type="match status" value="1"/>
</dbReference>
<dbReference type="InterPro" id="IPR011513">
    <property type="entry name" value="Nse1"/>
</dbReference>
<dbReference type="AlphaFoldDB" id="A0A7S3XEP7"/>
<dbReference type="EMBL" id="HBIS01006251">
    <property type="protein sequence ID" value="CAE0611816.1"/>
    <property type="molecule type" value="Transcribed_RNA"/>
</dbReference>
<comment type="similarity">
    <text evidence="1">Belongs to the NSE1 family.</text>
</comment>
<keyword evidence="1" id="KW-0833">Ubl conjugation pathway</keyword>
<evidence type="ECO:0000256" key="1">
    <source>
        <dbReference type="RuleBase" id="RU368018"/>
    </source>
</evidence>
<comment type="subcellular location">
    <subcellularLocation>
        <location evidence="1">Nucleus</location>
    </subcellularLocation>
</comment>
<dbReference type="GO" id="GO:0061630">
    <property type="term" value="F:ubiquitin protein ligase activity"/>
    <property type="evidence" value="ECO:0007669"/>
    <property type="project" value="UniProtKB-EC"/>
</dbReference>
<evidence type="ECO:0000313" key="2">
    <source>
        <dbReference type="EMBL" id="CAE0611816.1"/>
    </source>
</evidence>
<organism evidence="2">
    <name type="scientific">Picocystis salinarum</name>
    <dbReference type="NCBI Taxonomy" id="88271"/>
    <lineage>
        <taxon>Eukaryota</taxon>
        <taxon>Viridiplantae</taxon>
        <taxon>Chlorophyta</taxon>
        <taxon>Picocystophyceae</taxon>
        <taxon>Picocystales</taxon>
        <taxon>Picocystaceae</taxon>
        <taxon>Picocystis</taxon>
    </lineage>
</organism>